<sequence>MQDTTASAFSVGQLAQAMTAAGLEDQVSKFPVATRHLTGMVPVDGGNAAIATQVIYMEFANLLVLLVTQTGKIGSLSLASMDAAEHGPGMFGSTDTTEPSASVKSLLGPRDSPMIHSLASHIISQITQSQMREKRSLLLGLSLNCPAHLEPTALADGSFKDTFQGM</sequence>
<evidence type="ECO:0000313" key="1">
    <source>
        <dbReference type="EMBL" id="KAH6600149.1"/>
    </source>
</evidence>
<protein>
    <recommendedName>
        <fullName evidence="3">Proteasome assembly chaperone 3</fullName>
    </recommendedName>
</protein>
<dbReference type="PANTHER" id="PTHR31051">
    <property type="entry name" value="PROTEASOME ASSEMBLY CHAPERONE 3"/>
    <property type="match status" value="1"/>
</dbReference>
<comment type="caution">
    <text evidence="1">The sequence shown here is derived from an EMBL/GenBank/DDBJ whole genome shotgun (WGS) entry which is preliminary data.</text>
</comment>
<reference evidence="1 2" key="1">
    <citation type="submission" date="2021-02" db="EMBL/GenBank/DDBJ databases">
        <title>Variation within the Batrachochytrium salamandrivorans European outbreak.</title>
        <authorList>
            <person name="Kelly M."/>
            <person name="Pasmans F."/>
            <person name="Shea T.P."/>
            <person name="Munoz J.F."/>
            <person name="Carranza S."/>
            <person name="Cuomo C.A."/>
            <person name="Martel A."/>
        </authorList>
    </citation>
    <scope>NUCLEOTIDE SEQUENCE [LARGE SCALE GENOMIC DNA]</scope>
    <source>
        <strain evidence="1 2">AMFP18/2</strain>
    </source>
</reference>
<dbReference type="PANTHER" id="PTHR31051:SF1">
    <property type="entry name" value="PROTEASOME ASSEMBLY CHAPERONE 3"/>
    <property type="match status" value="1"/>
</dbReference>
<evidence type="ECO:0000313" key="2">
    <source>
        <dbReference type="Proteomes" id="UP001648503"/>
    </source>
</evidence>
<evidence type="ECO:0008006" key="3">
    <source>
        <dbReference type="Google" id="ProtNLM"/>
    </source>
</evidence>
<keyword evidence="2" id="KW-1185">Reference proteome</keyword>
<proteinExistence type="predicted"/>
<dbReference type="Gene3D" id="3.30.230.90">
    <property type="match status" value="1"/>
</dbReference>
<dbReference type="EMBL" id="JAFCIX010000047">
    <property type="protein sequence ID" value="KAH6600149.1"/>
    <property type="molecule type" value="Genomic_DNA"/>
</dbReference>
<dbReference type="InterPro" id="IPR018788">
    <property type="entry name" value="Proteasome_assmbl_chp_3"/>
</dbReference>
<organism evidence="1 2">
    <name type="scientific">Batrachochytrium salamandrivorans</name>
    <dbReference type="NCBI Taxonomy" id="1357716"/>
    <lineage>
        <taxon>Eukaryota</taxon>
        <taxon>Fungi</taxon>
        <taxon>Fungi incertae sedis</taxon>
        <taxon>Chytridiomycota</taxon>
        <taxon>Chytridiomycota incertae sedis</taxon>
        <taxon>Chytridiomycetes</taxon>
        <taxon>Rhizophydiales</taxon>
        <taxon>Rhizophydiales incertae sedis</taxon>
        <taxon>Batrachochytrium</taxon>
    </lineage>
</organism>
<dbReference type="InterPro" id="IPR053720">
    <property type="entry name" value="Psm_Assembly_Chaperone"/>
</dbReference>
<name>A0ABQ8FL19_9FUNG</name>
<dbReference type="Pfam" id="PF10178">
    <property type="entry name" value="PAC3"/>
    <property type="match status" value="1"/>
</dbReference>
<gene>
    <name evidence="1" type="ORF">BASA50_002541</name>
</gene>
<dbReference type="Proteomes" id="UP001648503">
    <property type="component" value="Unassembled WGS sequence"/>
</dbReference>
<accession>A0ABQ8FL19</accession>